<evidence type="ECO:0000259" key="1">
    <source>
        <dbReference type="Pfam" id="PF00535"/>
    </source>
</evidence>
<dbReference type="Gene3D" id="3.90.550.10">
    <property type="entry name" value="Spore Coat Polysaccharide Biosynthesis Protein SpsA, Chain A"/>
    <property type="match status" value="1"/>
</dbReference>
<protein>
    <submittedName>
        <fullName evidence="2">Glycosyltransferase family A protein</fullName>
        <ecNumber evidence="2">2.4.-.-</ecNumber>
    </submittedName>
</protein>
<proteinExistence type="predicted"/>
<dbReference type="PANTHER" id="PTHR43685:SF2">
    <property type="entry name" value="GLYCOSYLTRANSFERASE 2-LIKE DOMAIN-CONTAINING PROTEIN"/>
    <property type="match status" value="1"/>
</dbReference>
<dbReference type="EC" id="2.4.-.-" evidence="2"/>
<dbReference type="Proteomes" id="UP001302349">
    <property type="component" value="Chromosome"/>
</dbReference>
<dbReference type="SUPFAM" id="SSF53448">
    <property type="entry name" value="Nucleotide-diphospho-sugar transferases"/>
    <property type="match status" value="1"/>
</dbReference>
<dbReference type="InterPro" id="IPR050834">
    <property type="entry name" value="Glycosyltransf_2"/>
</dbReference>
<organism evidence="2 3">
    <name type="scientific">Imperialibacter roseus</name>
    <dbReference type="NCBI Taxonomy" id="1324217"/>
    <lineage>
        <taxon>Bacteria</taxon>
        <taxon>Pseudomonadati</taxon>
        <taxon>Bacteroidota</taxon>
        <taxon>Cytophagia</taxon>
        <taxon>Cytophagales</taxon>
        <taxon>Flammeovirgaceae</taxon>
        <taxon>Imperialibacter</taxon>
    </lineage>
</organism>
<evidence type="ECO:0000313" key="3">
    <source>
        <dbReference type="Proteomes" id="UP001302349"/>
    </source>
</evidence>
<dbReference type="InterPro" id="IPR001173">
    <property type="entry name" value="Glyco_trans_2-like"/>
</dbReference>
<dbReference type="RefSeq" id="WP_317489015.1">
    <property type="nucleotide sequence ID" value="NZ_CP136051.1"/>
</dbReference>
<dbReference type="GO" id="GO:0016757">
    <property type="term" value="F:glycosyltransferase activity"/>
    <property type="evidence" value="ECO:0007669"/>
    <property type="project" value="UniProtKB-KW"/>
</dbReference>
<sequence>MHETQQQPLVSVIVICYNQEDYVIQTLEGVKNQSYTNIECLIVDDGSQDNTKMAVQRFCDHDRRFRYIHKENGGPSSARNVGLRSSQGIYILPLDGDDYVSDRYIELAVDRFAKFPNTDMVYCKAEFFGERQGEWELKDYTYRSLLLENSIFCSSIFKTTRAKEISGYDESLKHGYEDWDFNIRYLTSSSNVYVIPETCFFYRISKSSRDIDLKASVSRLNATRKQVLKKNFDIYWSEFDDLIEVIKHWEEAKNRVRLLDSFIHKSFVTRFLYRVVRRLF</sequence>
<dbReference type="Pfam" id="PF00535">
    <property type="entry name" value="Glycos_transf_2"/>
    <property type="match status" value="1"/>
</dbReference>
<accession>A0ABZ0IMM7</accession>
<feature type="domain" description="Glycosyltransferase 2-like" evidence="1">
    <location>
        <begin position="11"/>
        <end position="139"/>
    </location>
</feature>
<evidence type="ECO:0000313" key="2">
    <source>
        <dbReference type="EMBL" id="WOK06288.1"/>
    </source>
</evidence>
<keyword evidence="2" id="KW-0808">Transferase</keyword>
<reference evidence="2 3" key="1">
    <citation type="journal article" date="2023" name="Microbiol. Resour. Announc.">
        <title>Complete Genome Sequence of Imperialibacter roseus strain P4T.</title>
        <authorList>
            <person name="Tizabi D.R."/>
            <person name="Bachvaroff T."/>
            <person name="Hill R.T."/>
        </authorList>
    </citation>
    <scope>NUCLEOTIDE SEQUENCE [LARGE SCALE GENOMIC DNA]</scope>
    <source>
        <strain evidence="2 3">P4T</strain>
    </source>
</reference>
<dbReference type="EMBL" id="CP136051">
    <property type="protein sequence ID" value="WOK06288.1"/>
    <property type="molecule type" value="Genomic_DNA"/>
</dbReference>
<dbReference type="CDD" id="cd00761">
    <property type="entry name" value="Glyco_tranf_GTA_type"/>
    <property type="match status" value="1"/>
</dbReference>
<dbReference type="PANTHER" id="PTHR43685">
    <property type="entry name" value="GLYCOSYLTRANSFERASE"/>
    <property type="match status" value="1"/>
</dbReference>
<keyword evidence="3" id="KW-1185">Reference proteome</keyword>
<dbReference type="InterPro" id="IPR029044">
    <property type="entry name" value="Nucleotide-diphossugar_trans"/>
</dbReference>
<keyword evidence="2" id="KW-0328">Glycosyltransferase</keyword>
<name>A0ABZ0IMM7_9BACT</name>
<gene>
    <name evidence="2" type="ORF">RT717_24750</name>
</gene>